<keyword evidence="2" id="KW-0812">Transmembrane</keyword>
<keyword evidence="4" id="KW-1185">Reference proteome</keyword>
<evidence type="ECO:0000256" key="2">
    <source>
        <dbReference type="SAM" id="Phobius"/>
    </source>
</evidence>
<keyword evidence="2" id="KW-1133">Transmembrane helix</keyword>
<protein>
    <submittedName>
        <fullName evidence="3">Uncharacterized protein</fullName>
    </submittedName>
</protein>
<feature type="region of interest" description="Disordered" evidence="1">
    <location>
        <begin position="151"/>
        <end position="183"/>
    </location>
</feature>
<comment type="caution">
    <text evidence="3">The sequence shown here is derived from an EMBL/GenBank/DDBJ whole genome shotgun (WGS) entry which is preliminary data.</text>
</comment>
<dbReference type="AlphaFoldDB" id="A0AAV6V779"/>
<dbReference type="EMBL" id="JAFNEN010000158">
    <property type="protein sequence ID" value="KAG8191506.1"/>
    <property type="molecule type" value="Genomic_DNA"/>
</dbReference>
<feature type="compositionally biased region" description="Basic and acidic residues" evidence="1">
    <location>
        <begin position="174"/>
        <end position="183"/>
    </location>
</feature>
<dbReference type="Proteomes" id="UP000827092">
    <property type="component" value="Unassembled WGS sequence"/>
</dbReference>
<evidence type="ECO:0000313" key="3">
    <source>
        <dbReference type="EMBL" id="KAG8191506.1"/>
    </source>
</evidence>
<name>A0AAV6V779_9ARAC</name>
<proteinExistence type="predicted"/>
<evidence type="ECO:0000313" key="4">
    <source>
        <dbReference type="Proteomes" id="UP000827092"/>
    </source>
</evidence>
<reference evidence="3 4" key="1">
    <citation type="journal article" date="2022" name="Nat. Ecol. Evol.">
        <title>A masculinizing supergene underlies an exaggerated male reproductive morph in a spider.</title>
        <authorList>
            <person name="Hendrickx F."/>
            <person name="De Corte Z."/>
            <person name="Sonet G."/>
            <person name="Van Belleghem S.M."/>
            <person name="Kostlbacher S."/>
            <person name="Vangestel C."/>
        </authorList>
    </citation>
    <scope>NUCLEOTIDE SEQUENCE [LARGE SCALE GENOMIC DNA]</scope>
    <source>
        <strain evidence="3">W744_W776</strain>
    </source>
</reference>
<accession>A0AAV6V779</accession>
<feature type="transmembrane region" description="Helical" evidence="2">
    <location>
        <begin position="111"/>
        <end position="134"/>
    </location>
</feature>
<gene>
    <name evidence="3" type="ORF">JTE90_019570</name>
</gene>
<evidence type="ECO:0000256" key="1">
    <source>
        <dbReference type="SAM" id="MobiDB-lite"/>
    </source>
</evidence>
<keyword evidence="2" id="KW-0472">Membrane</keyword>
<organism evidence="3 4">
    <name type="scientific">Oedothorax gibbosus</name>
    <dbReference type="NCBI Taxonomy" id="931172"/>
    <lineage>
        <taxon>Eukaryota</taxon>
        <taxon>Metazoa</taxon>
        <taxon>Ecdysozoa</taxon>
        <taxon>Arthropoda</taxon>
        <taxon>Chelicerata</taxon>
        <taxon>Arachnida</taxon>
        <taxon>Araneae</taxon>
        <taxon>Araneomorphae</taxon>
        <taxon>Entelegynae</taxon>
        <taxon>Araneoidea</taxon>
        <taxon>Linyphiidae</taxon>
        <taxon>Erigoninae</taxon>
        <taxon>Oedothorax</taxon>
    </lineage>
</organism>
<sequence length="183" mass="20829">MQLHRVIRCGSRVNIKVPLNEYMECGESKIGSRTCLVLIGLLNVFKTTNRHNSELRGNHQPPACNLLKNESRSPHLSNKNPCAAEAMPPILGIMNISNSKAPLRINYLKLLFFYVFYSLVSISPSLMALHNFLVHHRNNFLKKSIKITSKHPNTGMDEEVEENERTPLQPVGSNKERRDNTVR</sequence>